<dbReference type="GO" id="GO:0016787">
    <property type="term" value="F:hydrolase activity"/>
    <property type="evidence" value="ECO:0007669"/>
    <property type="project" value="UniProtKB-KW"/>
</dbReference>
<name>A0A915KMV5_ROMCU</name>
<organism evidence="11 12">
    <name type="scientific">Romanomermis culicivorax</name>
    <name type="common">Nematode worm</name>
    <dbReference type="NCBI Taxonomy" id="13658"/>
    <lineage>
        <taxon>Eukaryota</taxon>
        <taxon>Metazoa</taxon>
        <taxon>Ecdysozoa</taxon>
        <taxon>Nematoda</taxon>
        <taxon>Enoplea</taxon>
        <taxon>Dorylaimia</taxon>
        <taxon>Mermithida</taxon>
        <taxon>Mermithoidea</taxon>
        <taxon>Mermithidae</taxon>
        <taxon>Romanomermis</taxon>
    </lineage>
</organism>
<dbReference type="GO" id="GO:0043186">
    <property type="term" value="C:P granule"/>
    <property type="evidence" value="ECO:0007669"/>
    <property type="project" value="UniProtKB-ARBA"/>
</dbReference>
<dbReference type="Proteomes" id="UP000887565">
    <property type="component" value="Unplaced"/>
</dbReference>
<dbReference type="SMART" id="SM00487">
    <property type="entry name" value="DEXDc"/>
    <property type="match status" value="1"/>
</dbReference>
<keyword evidence="3 7" id="KW-0378">Hydrolase</keyword>
<feature type="domain" description="Helicase ATP-binding" evidence="8">
    <location>
        <begin position="74"/>
        <end position="245"/>
    </location>
</feature>
<dbReference type="OMA" id="IMIFTDT"/>
<comment type="similarity">
    <text evidence="7">Belongs to the DEAD box helicase family.</text>
</comment>
<feature type="domain" description="DEAD-box RNA helicase Q" evidence="10">
    <location>
        <begin position="15"/>
        <end position="43"/>
    </location>
</feature>
<feature type="domain" description="Helicase C-terminal" evidence="9">
    <location>
        <begin position="268"/>
        <end position="421"/>
    </location>
</feature>
<dbReference type="WBParaSite" id="nRc.2.0.1.t39101-RA">
    <property type="protein sequence ID" value="nRc.2.0.1.t39101-RA"/>
    <property type="gene ID" value="nRc.2.0.1.g39101"/>
</dbReference>
<dbReference type="GO" id="GO:0003724">
    <property type="term" value="F:RNA helicase activity"/>
    <property type="evidence" value="ECO:0007669"/>
    <property type="project" value="UniProtKB-EC"/>
</dbReference>
<protein>
    <recommendedName>
        <fullName evidence="1">RNA helicase</fullName>
        <ecNumber evidence="1">3.6.4.13</ecNumber>
    </recommendedName>
</protein>
<dbReference type="InterPro" id="IPR000629">
    <property type="entry name" value="RNA-helicase_DEAD-box_CS"/>
</dbReference>
<evidence type="ECO:0000256" key="6">
    <source>
        <dbReference type="PROSITE-ProRule" id="PRU00552"/>
    </source>
</evidence>
<dbReference type="PROSITE" id="PS51192">
    <property type="entry name" value="HELICASE_ATP_BIND_1"/>
    <property type="match status" value="1"/>
</dbReference>
<dbReference type="InterPro" id="IPR001650">
    <property type="entry name" value="Helicase_C-like"/>
</dbReference>
<dbReference type="Pfam" id="PF00270">
    <property type="entry name" value="DEAD"/>
    <property type="match status" value="1"/>
</dbReference>
<dbReference type="GO" id="GO:0005524">
    <property type="term" value="F:ATP binding"/>
    <property type="evidence" value="ECO:0007669"/>
    <property type="project" value="UniProtKB-KW"/>
</dbReference>
<evidence type="ECO:0000256" key="1">
    <source>
        <dbReference type="ARBA" id="ARBA00012552"/>
    </source>
</evidence>
<proteinExistence type="inferred from homology"/>
<dbReference type="EC" id="3.6.4.13" evidence="1"/>
<accession>A0A915KMV5</accession>
<dbReference type="AlphaFoldDB" id="A0A915KMV5"/>
<dbReference type="PANTHER" id="PTHR47959:SF24">
    <property type="entry name" value="ATP-DEPENDENT RNA HELICASE"/>
    <property type="match status" value="1"/>
</dbReference>
<dbReference type="InterPro" id="IPR011545">
    <property type="entry name" value="DEAD/DEAH_box_helicase_dom"/>
</dbReference>
<keyword evidence="5 7" id="KW-0067">ATP-binding</keyword>
<dbReference type="PANTHER" id="PTHR47959">
    <property type="entry name" value="ATP-DEPENDENT RNA HELICASE RHLE-RELATED"/>
    <property type="match status" value="1"/>
</dbReference>
<dbReference type="GO" id="GO:0005829">
    <property type="term" value="C:cytosol"/>
    <property type="evidence" value="ECO:0007669"/>
    <property type="project" value="TreeGrafter"/>
</dbReference>
<dbReference type="InterPro" id="IPR014014">
    <property type="entry name" value="RNA_helicase_DEAD_Q_motif"/>
</dbReference>
<keyword evidence="2 7" id="KW-0547">Nucleotide-binding</keyword>
<dbReference type="SUPFAM" id="SSF52540">
    <property type="entry name" value="P-loop containing nucleoside triphosphate hydrolases"/>
    <property type="match status" value="1"/>
</dbReference>
<feature type="short sequence motif" description="Q motif" evidence="6">
    <location>
        <begin position="15"/>
        <end position="43"/>
    </location>
</feature>
<evidence type="ECO:0000313" key="12">
    <source>
        <dbReference type="WBParaSite" id="nRc.2.0.1.t39101-RA"/>
    </source>
</evidence>
<dbReference type="Pfam" id="PF00271">
    <property type="entry name" value="Helicase_C"/>
    <property type="match status" value="1"/>
</dbReference>
<keyword evidence="4 7" id="KW-0347">Helicase</keyword>
<dbReference type="CDD" id="cd18787">
    <property type="entry name" value="SF2_C_DEAD"/>
    <property type="match status" value="1"/>
</dbReference>
<dbReference type="InterPro" id="IPR027417">
    <property type="entry name" value="P-loop_NTPase"/>
</dbReference>
<dbReference type="InterPro" id="IPR014001">
    <property type="entry name" value="Helicase_ATP-bd"/>
</dbReference>
<evidence type="ECO:0000256" key="2">
    <source>
        <dbReference type="ARBA" id="ARBA00022741"/>
    </source>
</evidence>
<dbReference type="PROSITE" id="PS00039">
    <property type="entry name" value="DEAD_ATP_HELICASE"/>
    <property type="match status" value="1"/>
</dbReference>
<dbReference type="GO" id="GO:0003676">
    <property type="term" value="F:nucleic acid binding"/>
    <property type="evidence" value="ECO:0007669"/>
    <property type="project" value="InterPro"/>
</dbReference>
<keyword evidence="11" id="KW-1185">Reference proteome</keyword>
<evidence type="ECO:0000259" key="10">
    <source>
        <dbReference type="PROSITE" id="PS51195"/>
    </source>
</evidence>
<dbReference type="PROSITE" id="PS51195">
    <property type="entry name" value="Q_MOTIF"/>
    <property type="match status" value="1"/>
</dbReference>
<sequence>MASTSTAPIKVVEKLSFKNMHVNEWLIKQCESMGIKEPTDVQYNCVPKILEDIVHSFPSELNHVFLPSTANFQAPILYAGKDVIGCAKTGTGKTLAFALPILQLLAQDPHGIFSLILTPTRELAFQIADQFKVLGKPINLKVGIIVGGRDMVQQALDMSHRPHILIATPGRLSDHIKSGQEVPLEKLKCLVLDEADRLLGGQYADQLKIILGHLPAKRQTLLFSATITDALNHLREVAMHEPYFYEDDLETLTVDNLDQRYVLCPVDVKDAYLVYVVKQWHEKHESGSVLIFTQTCRECQALSMMFSDLKMFKVAALHSMISQRERLDALQKFRSDRIKILLCTDVASRGLDIPQVDLVVNHNVPQCPKSYVHRVGRAARAGRSGSAITFVTQYDVGLLKSVESLIKCQLKELKVGHKKVCQNVAEVLVAKREAEIKLDEQNFGERREINKRKQMILEGLDPDEVQKTIERQKKRRKEQSKARVKKLKNITSLNDYSTENWVRDVVHF</sequence>
<reference evidence="12" key="1">
    <citation type="submission" date="2022-11" db="UniProtKB">
        <authorList>
            <consortium name="WormBaseParasite"/>
        </authorList>
    </citation>
    <scope>IDENTIFICATION</scope>
</reference>
<evidence type="ECO:0000313" key="11">
    <source>
        <dbReference type="Proteomes" id="UP000887565"/>
    </source>
</evidence>
<evidence type="ECO:0000256" key="5">
    <source>
        <dbReference type="ARBA" id="ARBA00022840"/>
    </source>
</evidence>
<evidence type="ECO:0000256" key="4">
    <source>
        <dbReference type="ARBA" id="ARBA00022806"/>
    </source>
</evidence>
<dbReference type="Gene3D" id="3.40.50.300">
    <property type="entry name" value="P-loop containing nucleotide triphosphate hydrolases"/>
    <property type="match status" value="2"/>
</dbReference>
<dbReference type="InterPro" id="IPR050079">
    <property type="entry name" value="DEAD_box_RNA_helicase"/>
</dbReference>
<evidence type="ECO:0000259" key="9">
    <source>
        <dbReference type="PROSITE" id="PS51194"/>
    </source>
</evidence>
<dbReference type="PROSITE" id="PS51194">
    <property type="entry name" value="HELICASE_CTER"/>
    <property type="match status" value="1"/>
</dbReference>
<evidence type="ECO:0000256" key="7">
    <source>
        <dbReference type="RuleBase" id="RU000492"/>
    </source>
</evidence>
<dbReference type="SMART" id="SM00490">
    <property type="entry name" value="HELICc"/>
    <property type="match status" value="1"/>
</dbReference>
<dbReference type="CDD" id="cd17955">
    <property type="entry name" value="DEADc_DDX49"/>
    <property type="match status" value="1"/>
</dbReference>
<evidence type="ECO:0000259" key="8">
    <source>
        <dbReference type="PROSITE" id="PS51192"/>
    </source>
</evidence>
<evidence type="ECO:0000256" key="3">
    <source>
        <dbReference type="ARBA" id="ARBA00022801"/>
    </source>
</evidence>